<name>A0ABQ6LFK4_9RHOB</name>
<dbReference type="RefSeq" id="WP_285670870.1">
    <property type="nucleotide sequence ID" value="NZ_BSYI01000008.1"/>
</dbReference>
<evidence type="ECO:0000313" key="2">
    <source>
        <dbReference type="EMBL" id="GMG82114.1"/>
    </source>
</evidence>
<dbReference type="EMBL" id="BSYI01000008">
    <property type="protein sequence ID" value="GMG82114.1"/>
    <property type="molecule type" value="Genomic_DNA"/>
</dbReference>
<accession>A0ABQ6LFK4</accession>
<evidence type="ECO:0000259" key="1">
    <source>
        <dbReference type="Pfam" id="PF02538"/>
    </source>
</evidence>
<dbReference type="PANTHER" id="PTHR11365">
    <property type="entry name" value="5-OXOPROLINASE RELATED"/>
    <property type="match status" value="1"/>
</dbReference>
<reference evidence="2 3" key="1">
    <citation type="submission" date="2023-04" db="EMBL/GenBank/DDBJ databases">
        <title>Marinoamorphus aggregata gen. nov., sp. Nov., isolate from tissue of brittle star Ophioplocus japonicus.</title>
        <authorList>
            <person name="Kawano K."/>
            <person name="Sawayama S."/>
            <person name="Nakagawa S."/>
        </authorList>
    </citation>
    <scope>NUCLEOTIDE SEQUENCE [LARGE SCALE GENOMIC DNA]</scope>
    <source>
        <strain evidence="2 3">NKW23</strain>
    </source>
</reference>
<dbReference type="InterPro" id="IPR003692">
    <property type="entry name" value="Hydantoinase_B"/>
</dbReference>
<dbReference type="Pfam" id="PF02538">
    <property type="entry name" value="Hydantoinase_B"/>
    <property type="match status" value="1"/>
</dbReference>
<dbReference type="PANTHER" id="PTHR11365:SF23">
    <property type="entry name" value="HYPOTHETICAL 5-OXOPROLINASE (EUROFUNG)-RELATED"/>
    <property type="match status" value="1"/>
</dbReference>
<dbReference type="InterPro" id="IPR045079">
    <property type="entry name" value="Oxoprolinase-like"/>
</dbReference>
<gene>
    <name evidence="2" type="ORF">LNKW23_13270</name>
</gene>
<keyword evidence="3" id="KW-1185">Reference proteome</keyword>
<protein>
    <submittedName>
        <fullName evidence="2">Hydantoinase B/oxoprolinase family protein</fullName>
    </submittedName>
</protein>
<comment type="caution">
    <text evidence="2">The sequence shown here is derived from an EMBL/GenBank/DDBJ whole genome shotgun (WGS) entry which is preliminary data.</text>
</comment>
<dbReference type="Proteomes" id="UP001239909">
    <property type="component" value="Unassembled WGS sequence"/>
</dbReference>
<organism evidence="2 3">
    <name type="scientific">Paralimibaculum aggregatum</name>
    <dbReference type="NCBI Taxonomy" id="3036245"/>
    <lineage>
        <taxon>Bacteria</taxon>
        <taxon>Pseudomonadati</taxon>
        <taxon>Pseudomonadota</taxon>
        <taxon>Alphaproteobacteria</taxon>
        <taxon>Rhodobacterales</taxon>
        <taxon>Paracoccaceae</taxon>
        <taxon>Paralimibaculum</taxon>
    </lineage>
</organism>
<feature type="domain" description="Hydantoinase B/oxoprolinase" evidence="1">
    <location>
        <begin position="11"/>
        <end position="532"/>
    </location>
</feature>
<proteinExistence type="predicted"/>
<evidence type="ECO:0000313" key="3">
    <source>
        <dbReference type="Proteomes" id="UP001239909"/>
    </source>
</evidence>
<sequence length="582" mass="61675">MTDTPAAPALDPVALALLQNRLDHIARHMGWVMTRTARSPIFNQSHDFSCFITDRNGQLLSQADGIPIHTGGGGFSVRALIAAFDGRFRPGDAYLSNDPYVAGGNHLPDWVIARPVFVDGTLVAFACNRAHQSDIGGGAAGTYNPTATEIFHEGIRLPPLRLVEEGVMRDDLWALLMANTRTPQLLDGDLGAMLGSTEIGAQKIAETITGLPRDEATAYLDGMLDYGERRFTEAIAALGDGVFEAEERFDNDCFGPADIRIRVRISLEGGRARVDFTGTSPQIRGFKNSSLANTHSGVYAAFGSFLDADLPRNEGSFRAIEVIAPEGSLLNPRAPAPVTMCTVFPAYEIIHACWWALGQAAPERACAGWGKNSFPNSSGTRDGKTWVMYHWGGLSGGGAVAGRDGFAQIGPLVTLGGLTLPNAEVYEQLYPVRVLRQELVCDGGGAGAFRGGTGVHYECDVLTAAEYSFRAEGTSRPTGLGVEGGSDGARGRVALREGAEGEARPMPDYALSRFGPARLSMTSPGGGGYGDPFDRAPEAVCRDVRDGLVSPAAARAVYGVAVADDGRSHDGAETARLRTSPG</sequence>